<dbReference type="PROSITE" id="PS51257">
    <property type="entry name" value="PROKAR_LIPOPROTEIN"/>
    <property type="match status" value="1"/>
</dbReference>
<evidence type="ECO:0000313" key="2">
    <source>
        <dbReference type="EMBL" id="GHD42148.1"/>
    </source>
</evidence>
<dbReference type="EMBL" id="BMZS01000002">
    <property type="protein sequence ID" value="GHD42148.1"/>
    <property type="molecule type" value="Genomic_DNA"/>
</dbReference>
<accession>A0A919CN59</accession>
<keyword evidence="1" id="KW-0732">Signal</keyword>
<protein>
    <recommendedName>
        <fullName evidence="4">Lipoprotein</fullName>
    </recommendedName>
</protein>
<dbReference type="Proteomes" id="UP000630353">
    <property type="component" value="Unassembled WGS sequence"/>
</dbReference>
<keyword evidence="3" id="KW-1185">Reference proteome</keyword>
<feature type="chain" id="PRO_5036972736" description="Lipoprotein" evidence="1">
    <location>
        <begin position="26"/>
        <end position="131"/>
    </location>
</feature>
<sequence length="131" mass="14407">MPPTRLLAAFALLAGLLAGCGSNRAELARLAPYGAEPRQPCGETTRGISLRDIGDEVEDWNIEDARDELGPPLIVKDEGGIRRAGWYDITIGQQTCGTLLSIMERGDQRIVVVQDLKPHQIWQVLDGRFPE</sequence>
<reference evidence="2" key="2">
    <citation type="submission" date="2020-09" db="EMBL/GenBank/DDBJ databases">
        <authorList>
            <person name="Sun Q."/>
            <person name="Kim S."/>
        </authorList>
    </citation>
    <scope>NUCLEOTIDE SEQUENCE</scope>
    <source>
        <strain evidence="2">KCTC 42651</strain>
    </source>
</reference>
<feature type="signal peptide" evidence="1">
    <location>
        <begin position="1"/>
        <end position="25"/>
    </location>
</feature>
<proteinExistence type="predicted"/>
<dbReference type="RefSeq" id="WP_189987532.1">
    <property type="nucleotide sequence ID" value="NZ_BMZS01000002.1"/>
</dbReference>
<dbReference type="AlphaFoldDB" id="A0A919CN59"/>
<gene>
    <name evidence="2" type="ORF">GCM10017083_06790</name>
</gene>
<name>A0A919CN59_9PROT</name>
<comment type="caution">
    <text evidence="2">The sequence shown here is derived from an EMBL/GenBank/DDBJ whole genome shotgun (WGS) entry which is preliminary data.</text>
</comment>
<organism evidence="2 3">
    <name type="scientific">Thalassobaculum fulvum</name>
    <dbReference type="NCBI Taxonomy" id="1633335"/>
    <lineage>
        <taxon>Bacteria</taxon>
        <taxon>Pseudomonadati</taxon>
        <taxon>Pseudomonadota</taxon>
        <taxon>Alphaproteobacteria</taxon>
        <taxon>Rhodospirillales</taxon>
        <taxon>Thalassobaculaceae</taxon>
        <taxon>Thalassobaculum</taxon>
    </lineage>
</organism>
<evidence type="ECO:0008006" key="4">
    <source>
        <dbReference type="Google" id="ProtNLM"/>
    </source>
</evidence>
<evidence type="ECO:0000313" key="3">
    <source>
        <dbReference type="Proteomes" id="UP000630353"/>
    </source>
</evidence>
<evidence type="ECO:0000256" key="1">
    <source>
        <dbReference type="SAM" id="SignalP"/>
    </source>
</evidence>
<reference evidence="2" key="1">
    <citation type="journal article" date="2014" name="Int. J. Syst. Evol. Microbiol.">
        <title>Complete genome sequence of Corynebacterium casei LMG S-19264T (=DSM 44701T), isolated from a smear-ripened cheese.</title>
        <authorList>
            <consortium name="US DOE Joint Genome Institute (JGI-PGF)"/>
            <person name="Walter F."/>
            <person name="Albersmeier A."/>
            <person name="Kalinowski J."/>
            <person name="Ruckert C."/>
        </authorList>
    </citation>
    <scope>NUCLEOTIDE SEQUENCE</scope>
    <source>
        <strain evidence="2">KCTC 42651</strain>
    </source>
</reference>